<dbReference type="EC" id="3.4.16.4" evidence="4"/>
<dbReference type="PANTHER" id="PTHR30023">
    <property type="entry name" value="D-ALANYL-D-ALANINE CARBOXYPEPTIDASE"/>
    <property type="match status" value="1"/>
</dbReference>
<evidence type="ECO:0000256" key="1">
    <source>
        <dbReference type="ARBA" id="ARBA00006096"/>
    </source>
</evidence>
<comment type="caution">
    <text evidence="4">The sequence shown here is derived from an EMBL/GenBank/DDBJ whole genome shotgun (WGS) entry which is preliminary data.</text>
</comment>
<evidence type="ECO:0000313" key="4">
    <source>
        <dbReference type="EMBL" id="MSS18698.1"/>
    </source>
</evidence>
<reference evidence="4 5" key="1">
    <citation type="submission" date="2019-08" db="EMBL/GenBank/DDBJ databases">
        <title>In-depth cultivation of the pig gut microbiome towards novel bacterial diversity and tailored functional studies.</title>
        <authorList>
            <person name="Wylensek D."/>
            <person name="Hitch T.C.A."/>
            <person name="Clavel T."/>
        </authorList>
    </citation>
    <scope>NUCLEOTIDE SEQUENCE [LARGE SCALE GENOMIC DNA]</scope>
    <source>
        <strain evidence="4 5">Oil-RF-744-WCA-WT-10</strain>
    </source>
</reference>
<keyword evidence="3" id="KW-0732">Signal</keyword>
<keyword evidence="5" id="KW-1185">Reference proteome</keyword>
<organism evidence="4 5">
    <name type="scientific">Sodaliphilus pleomorphus</name>
    <dbReference type="NCBI Taxonomy" id="2606626"/>
    <lineage>
        <taxon>Bacteria</taxon>
        <taxon>Pseudomonadati</taxon>
        <taxon>Bacteroidota</taxon>
        <taxon>Bacteroidia</taxon>
        <taxon>Bacteroidales</taxon>
        <taxon>Muribaculaceae</taxon>
        <taxon>Sodaliphilus</taxon>
    </lineage>
</organism>
<dbReference type="NCBIfam" id="TIGR00666">
    <property type="entry name" value="PBP4"/>
    <property type="match status" value="1"/>
</dbReference>
<gene>
    <name evidence="4" type="primary">dacB</name>
    <name evidence="4" type="ORF">FYJ29_13165</name>
</gene>
<dbReference type="GO" id="GO:0006508">
    <property type="term" value="P:proteolysis"/>
    <property type="evidence" value="ECO:0007669"/>
    <property type="project" value="InterPro"/>
</dbReference>
<dbReference type="SUPFAM" id="SSF56601">
    <property type="entry name" value="beta-lactamase/transpeptidase-like"/>
    <property type="match status" value="1"/>
</dbReference>
<name>A0A6L5XGY7_9BACT</name>
<dbReference type="InterPro" id="IPR000667">
    <property type="entry name" value="Peptidase_S13"/>
</dbReference>
<dbReference type="InterPro" id="IPR012338">
    <property type="entry name" value="Beta-lactam/transpept-like"/>
</dbReference>
<sequence length="473" mass="50016">MKKIATTIAAVLTAIASWAITTPGAQQAIDALASDSALEHASMSIAVADIAADTIVASHNINLACITASTMKTVTSATALLLLSPSYTFHTPVYLVGETKGNKFKGDIVIKGSGDPTLGSAYCPATPDIVGEITSALQQRGIKKVTGQIVAVDTLIPFPGYNGWWDCGDLSTDYGMGVHGINYSDNRTHLKFTGTGNGTIAQARFEPPAPGVGIVNRLDPGGSNDALSLYLDTGNPAVVLAGEAAARDYDILVACPTPAAMLTDSLQRALSNQGIKFKLKPGAAGKTKHCDTTLLVMHKSPKLASIVSSLLDRSDNMWTEALLRAIALHSGRRPTASQGVEVVDSLWQASGLDTGAKFQYDGSGLARANKNSARFFVKMLDYMATHPVEGTCLHQLMPKAGKRIGKLLPATSLSTGIVLKSGSMTQVQCYVGYYPASNPRYSWAVLINNWNCSRAALKNKIDNMLIGIFGDMH</sequence>
<keyword evidence="4" id="KW-0645">Protease</keyword>
<dbReference type="PRINTS" id="PR00922">
    <property type="entry name" value="DADACBPTASE3"/>
</dbReference>
<dbReference type="GO" id="GO:0009002">
    <property type="term" value="F:serine-type D-Ala-D-Ala carboxypeptidase activity"/>
    <property type="evidence" value="ECO:0007669"/>
    <property type="project" value="UniProtKB-EC"/>
</dbReference>
<protein>
    <submittedName>
        <fullName evidence="4">D-alanyl-D-alanine carboxypeptidase/D-alanyl-D-alanine-endopeptidase</fullName>
        <ecNumber evidence="4">3.4.16.4</ecNumber>
    </submittedName>
</protein>
<accession>A0A6L5XGY7</accession>
<dbReference type="Proteomes" id="UP000483362">
    <property type="component" value="Unassembled WGS sequence"/>
</dbReference>
<evidence type="ECO:0000313" key="5">
    <source>
        <dbReference type="Proteomes" id="UP000483362"/>
    </source>
</evidence>
<feature type="chain" id="PRO_5026696850" evidence="3">
    <location>
        <begin position="20"/>
        <end position="473"/>
    </location>
</feature>
<dbReference type="Gene3D" id="3.50.80.20">
    <property type="entry name" value="D-Ala-D-Ala carboxypeptidase C, peptidase S13"/>
    <property type="match status" value="1"/>
</dbReference>
<dbReference type="GO" id="GO:0000270">
    <property type="term" value="P:peptidoglycan metabolic process"/>
    <property type="evidence" value="ECO:0007669"/>
    <property type="project" value="TreeGrafter"/>
</dbReference>
<feature type="signal peptide" evidence="3">
    <location>
        <begin position="1"/>
        <end position="19"/>
    </location>
</feature>
<comment type="similarity">
    <text evidence="1">Belongs to the peptidase S13 family.</text>
</comment>
<dbReference type="AlphaFoldDB" id="A0A6L5XGY7"/>
<proteinExistence type="inferred from homology"/>
<keyword evidence="4" id="KW-0121">Carboxypeptidase</keyword>
<dbReference type="Gene3D" id="3.40.710.10">
    <property type="entry name" value="DD-peptidase/beta-lactamase superfamily"/>
    <property type="match status" value="1"/>
</dbReference>
<evidence type="ECO:0000256" key="3">
    <source>
        <dbReference type="SAM" id="SignalP"/>
    </source>
</evidence>
<dbReference type="Pfam" id="PF02113">
    <property type="entry name" value="Peptidase_S13"/>
    <property type="match status" value="1"/>
</dbReference>
<dbReference type="EMBL" id="VULT01000030">
    <property type="protein sequence ID" value="MSS18698.1"/>
    <property type="molecule type" value="Genomic_DNA"/>
</dbReference>
<dbReference type="RefSeq" id="WP_154328139.1">
    <property type="nucleotide sequence ID" value="NZ_CP045696.1"/>
</dbReference>
<evidence type="ECO:0000256" key="2">
    <source>
        <dbReference type="ARBA" id="ARBA00022801"/>
    </source>
</evidence>
<dbReference type="PANTHER" id="PTHR30023:SF0">
    <property type="entry name" value="PENICILLIN-SENSITIVE CARBOXYPEPTIDASE A"/>
    <property type="match status" value="1"/>
</dbReference>
<keyword evidence="2 4" id="KW-0378">Hydrolase</keyword>